<comment type="caution">
    <text evidence="3">The sequence shown here is derived from an EMBL/GenBank/DDBJ whole genome shotgun (WGS) entry which is preliminary data.</text>
</comment>
<evidence type="ECO:0000256" key="1">
    <source>
        <dbReference type="ARBA" id="ARBA00022723"/>
    </source>
</evidence>
<dbReference type="InterPro" id="IPR014710">
    <property type="entry name" value="RmlC-like_jellyroll"/>
</dbReference>
<keyword evidence="4" id="KW-1185">Reference proteome</keyword>
<reference evidence="3 4" key="1">
    <citation type="submission" date="2020-08" db="EMBL/GenBank/DDBJ databases">
        <title>Sequencing the genomes of 1000 actinobacteria strains.</title>
        <authorList>
            <person name="Klenk H.-P."/>
        </authorList>
    </citation>
    <scope>NUCLEOTIDE SEQUENCE [LARGE SCALE GENOMIC DNA]</scope>
    <source>
        <strain evidence="3 4">DSM 12511</strain>
    </source>
</reference>
<evidence type="ECO:0000259" key="2">
    <source>
        <dbReference type="Pfam" id="PF07883"/>
    </source>
</evidence>
<dbReference type="Gene3D" id="2.60.120.10">
    <property type="entry name" value="Jelly Rolls"/>
    <property type="match status" value="1"/>
</dbReference>
<accession>A0A7X0FR74</accession>
<gene>
    <name evidence="3" type="ORF">HD594_001914</name>
</gene>
<dbReference type="InterPro" id="IPR013096">
    <property type="entry name" value="Cupin_2"/>
</dbReference>
<dbReference type="PANTHER" id="PTHR35848:SF6">
    <property type="entry name" value="CUPIN TYPE-2 DOMAIN-CONTAINING PROTEIN"/>
    <property type="match status" value="1"/>
</dbReference>
<dbReference type="AlphaFoldDB" id="A0A7X0FR74"/>
<dbReference type="PANTHER" id="PTHR35848">
    <property type="entry name" value="OXALATE-BINDING PROTEIN"/>
    <property type="match status" value="1"/>
</dbReference>
<dbReference type="GO" id="GO:0046872">
    <property type="term" value="F:metal ion binding"/>
    <property type="evidence" value="ECO:0007669"/>
    <property type="project" value="UniProtKB-KW"/>
</dbReference>
<protein>
    <submittedName>
        <fullName evidence="3">Putative cupin superfamily protein</fullName>
    </submittedName>
</protein>
<evidence type="ECO:0000313" key="3">
    <source>
        <dbReference type="EMBL" id="MBB6391601.1"/>
    </source>
</evidence>
<dbReference type="RefSeq" id="WP_184750756.1">
    <property type="nucleotide sequence ID" value="NZ_BAAAJR010000006.1"/>
</dbReference>
<proteinExistence type="predicted"/>
<evidence type="ECO:0000313" key="4">
    <source>
        <dbReference type="Proteomes" id="UP000537775"/>
    </source>
</evidence>
<organism evidence="3 4">
    <name type="scientific">Microbacterium thalassium</name>
    <dbReference type="NCBI Taxonomy" id="362649"/>
    <lineage>
        <taxon>Bacteria</taxon>
        <taxon>Bacillati</taxon>
        <taxon>Actinomycetota</taxon>
        <taxon>Actinomycetes</taxon>
        <taxon>Micrococcales</taxon>
        <taxon>Microbacteriaceae</taxon>
        <taxon>Microbacterium</taxon>
    </lineage>
</organism>
<dbReference type="EMBL" id="JACHML010000001">
    <property type="protein sequence ID" value="MBB6391601.1"/>
    <property type="molecule type" value="Genomic_DNA"/>
</dbReference>
<name>A0A7X0FR74_9MICO</name>
<keyword evidence="1" id="KW-0479">Metal-binding</keyword>
<dbReference type="Proteomes" id="UP000537775">
    <property type="component" value="Unassembled WGS sequence"/>
</dbReference>
<feature type="domain" description="Cupin type-2" evidence="2">
    <location>
        <begin position="43"/>
        <end position="113"/>
    </location>
</feature>
<sequence length="159" mass="17283">MTFDQVAHGGQEDFDATRVERGGFVFAKHVVTPKEGSQLHVSFMEIAPGKSAFPYHWHAGITEAYVILAGTGRVRTPGGEFDVVPGQVVVFPPGPAGAHRMTNTGAEPLRYVDLDTTADPDVLGYPDSGKTMAYTSTRTTTIFRDTDRVDYYDGEPDAE</sequence>
<dbReference type="SUPFAM" id="SSF51182">
    <property type="entry name" value="RmlC-like cupins"/>
    <property type="match status" value="1"/>
</dbReference>
<dbReference type="InterPro" id="IPR051610">
    <property type="entry name" value="GPI/OXD"/>
</dbReference>
<dbReference type="Pfam" id="PF07883">
    <property type="entry name" value="Cupin_2"/>
    <property type="match status" value="1"/>
</dbReference>
<dbReference type="InterPro" id="IPR011051">
    <property type="entry name" value="RmlC_Cupin_sf"/>
</dbReference>